<accession>A0ABT9ZB53</accession>
<evidence type="ECO:0000313" key="3">
    <source>
        <dbReference type="Proteomes" id="UP001234495"/>
    </source>
</evidence>
<organism evidence="2 3">
    <name type="scientific">Metabacillus malikii</name>
    <dbReference type="NCBI Taxonomy" id="1504265"/>
    <lineage>
        <taxon>Bacteria</taxon>
        <taxon>Bacillati</taxon>
        <taxon>Bacillota</taxon>
        <taxon>Bacilli</taxon>
        <taxon>Bacillales</taxon>
        <taxon>Bacillaceae</taxon>
        <taxon>Metabacillus</taxon>
    </lineage>
</organism>
<name>A0ABT9ZB53_9BACI</name>
<feature type="transmembrane region" description="Helical" evidence="1">
    <location>
        <begin position="117"/>
        <end position="134"/>
    </location>
</feature>
<comment type="caution">
    <text evidence="2">The sequence shown here is derived from an EMBL/GenBank/DDBJ whole genome shotgun (WGS) entry which is preliminary data.</text>
</comment>
<sequence>MGNLGFDKVFPFYTLIPVGVLLSILYMFIIPINIRWILLPSGILISFGLMMQIAIFLDKLQFVWVGIPIAILCGYLMLRWAGENHPITNRIFFILIGASSLIVVFVLFSFIINQISIVLIALAFLIIGVYIVFFRK</sequence>
<feature type="transmembrane region" description="Helical" evidence="1">
    <location>
        <begin position="12"/>
        <end position="29"/>
    </location>
</feature>
<feature type="transmembrane region" description="Helical" evidence="1">
    <location>
        <begin position="61"/>
        <end position="78"/>
    </location>
</feature>
<feature type="transmembrane region" description="Helical" evidence="1">
    <location>
        <begin position="36"/>
        <end position="55"/>
    </location>
</feature>
<dbReference type="EMBL" id="JAUSUD010000001">
    <property type="protein sequence ID" value="MDQ0229072.1"/>
    <property type="molecule type" value="Genomic_DNA"/>
</dbReference>
<dbReference type="Proteomes" id="UP001234495">
    <property type="component" value="Unassembled WGS sequence"/>
</dbReference>
<keyword evidence="1" id="KW-0472">Membrane</keyword>
<gene>
    <name evidence="2" type="ORF">J2S19_000322</name>
</gene>
<evidence type="ECO:0000256" key="1">
    <source>
        <dbReference type="SAM" id="Phobius"/>
    </source>
</evidence>
<evidence type="ECO:0000313" key="2">
    <source>
        <dbReference type="EMBL" id="MDQ0229072.1"/>
    </source>
</evidence>
<keyword evidence="3" id="KW-1185">Reference proteome</keyword>
<keyword evidence="1" id="KW-1133">Transmembrane helix</keyword>
<proteinExistence type="predicted"/>
<protein>
    <submittedName>
        <fullName evidence="2">Uncharacterized protein</fullName>
    </submittedName>
</protein>
<feature type="transmembrane region" description="Helical" evidence="1">
    <location>
        <begin position="90"/>
        <end position="111"/>
    </location>
</feature>
<reference evidence="2 3" key="1">
    <citation type="submission" date="2023-07" db="EMBL/GenBank/DDBJ databases">
        <title>Genomic Encyclopedia of Type Strains, Phase IV (KMG-IV): sequencing the most valuable type-strain genomes for metagenomic binning, comparative biology and taxonomic classification.</title>
        <authorList>
            <person name="Goeker M."/>
        </authorList>
    </citation>
    <scope>NUCLEOTIDE SEQUENCE [LARGE SCALE GENOMIC DNA]</scope>
    <source>
        <strain evidence="2 3">DSM 29005</strain>
    </source>
</reference>
<keyword evidence="1" id="KW-0812">Transmembrane</keyword>